<evidence type="ECO:0000256" key="3">
    <source>
        <dbReference type="ARBA" id="ARBA00022692"/>
    </source>
</evidence>
<keyword evidence="3 6" id="KW-0812">Transmembrane</keyword>
<dbReference type="CDD" id="cd17335">
    <property type="entry name" value="MFS_MFSD6"/>
    <property type="match status" value="1"/>
</dbReference>
<feature type="transmembrane region" description="Helical" evidence="6">
    <location>
        <begin position="115"/>
        <end position="137"/>
    </location>
</feature>
<evidence type="ECO:0000313" key="11">
    <source>
        <dbReference type="Proteomes" id="UP000285301"/>
    </source>
</evidence>
<dbReference type="OrthoDB" id="5989317at2759"/>
<evidence type="ECO:0000256" key="1">
    <source>
        <dbReference type="ARBA" id="ARBA00004141"/>
    </source>
</evidence>
<evidence type="ECO:0000256" key="5">
    <source>
        <dbReference type="ARBA" id="ARBA00023136"/>
    </source>
</evidence>
<dbReference type="EMBL" id="NCKU01001008">
    <property type="protein sequence ID" value="RWS13371.1"/>
    <property type="molecule type" value="Genomic_DNA"/>
</dbReference>
<keyword evidence="4 6" id="KW-1133">Transmembrane helix</keyword>
<evidence type="ECO:0000256" key="4">
    <source>
        <dbReference type="ARBA" id="ARBA00022989"/>
    </source>
</evidence>
<organism evidence="10 11">
    <name type="scientific">Dinothrombium tinctorium</name>
    <dbReference type="NCBI Taxonomy" id="1965070"/>
    <lineage>
        <taxon>Eukaryota</taxon>
        <taxon>Metazoa</taxon>
        <taxon>Ecdysozoa</taxon>
        <taxon>Arthropoda</taxon>
        <taxon>Chelicerata</taxon>
        <taxon>Arachnida</taxon>
        <taxon>Acari</taxon>
        <taxon>Acariformes</taxon>
        <taxon>Trombidiformes</taxon>
        <taxon>Prostigmata</taxon>
        <taxon>Anystina</taxon>
        <taxon>Parasitengona</taxon>
        <taxon>Trombidioidea</taxon>
        <taxon>Trombidiidae</taxon>
        <taxon>Dinothrombium</taxon>
    </lineage>
</organism>
<dbReference type="InterPro" id="IPR024989">
    <property type="entry name" value="MFS_assoc_dom"/>
</dbReference>
<feature type="transmembrane region" description="Helical" evidence="6">
    <location>
        <begin position="641"/>
        <end position="660"/>
    </location>
</feature>
<dbReference type="Pfam" id="PF12832">
    <property type="entry name" value="MFS_1_like"/>
    <property type="match status" value="1"/>
</dbReference>
<evidence type="ECO:0000313" key="9">
    <source>
        <dbReference type="EMBL" id="RWS13371.1"/>
    </source>
</evidence>
<dbReference type="PANTHER" id="PTHR16172">
    <property type="entry name" value="MAJOR FACILITATOR SUPERFAMILY DOMAIN-CONTAINING PROTEIN 6-LIKE"/>
    <property type="match status" value="1"/>
</dbReference>
<dbReference type="PANTHER" id="PTHR16172:SF2">
    <property type="entry name" value="MAJOR FACILITATOR SUPERFAMILY DOMAIN-CONTAINING PROTEIN 6"/>
    <property type="match status" value="1"/>
</dbReference>
<dbReference type="EMBL" id="NCKU01000316">
    <property type="protein sequence ID" value="RWS16020.1"/>
    <property type="molecule type" value="Genomic_DNA"/>
</dbReference>
<keyword evidence="5 6" id="KW-0472">Membrane</keyword>
<evidence type="ECO:0000313" key="8">
    <source>
        <dbReference type="EMBL" id="RWS13364.1"/>
    </source>
</evidence>
<name>A0A3S3PIQ2_9ACAR</name>
<feature type="transmembrane region" description="Helical" evidence="6">
    <location>
        <begin position="520"/>
        <end position="538"/>
    </location>
</feature>
<protein>
    <submittedName>
        <fullName evidence="10">Major facilitator superfamily domain-containing protein 6-like protein</fullName>
    </submittedName>
</protein>
<feature type="transmembrane region" description="Helical" evidence="6">
    <location>
        <begin position="149"/>
        <end position="168"/>
    </location>
</feature>
<evidence type="ECO:0000256" key="6">
    <source>
        <dbReference type="SAM" id="Phobius"/>
    </source>
</evidence>
<feature type="transmembrane region" description="Helical" evidence="6">
    <location>
        <begin position="89"/>
        <end position="109"/>
    </location>
</feature>
<dbReference type="AlphaFoldDB" id="A0A3S3PIQ2"/>
<comment type="subcellular location">
    <subcellularLocation>
        <location evidence="1">Membrane</location>
        <topology evidence="1">Multi-pass membrane protein</topology>
    </subcellularLocation>
</comment>
<comment type="caution">
    <text evidence="10">The sequence shown here is derived from an EMBL/GenBank/DDBJ whole genome shotgun (WGS) entry which is preliminary data.</text>
</comment>
<dbReference type="Proteomes" id="UP000285301">
    <property type="component" value="Unassembled WGS sequence"/>
</dbReference>
<reference evidence="10" key="2">
    <citation type="submission" date="2018-11" db="EMBL/GenBank/DDBJ databases">
        <title>Trombidioid mite genomics.</title>
        <authorList>
            <person name="Dong X."/>
        </authorList>
    </citation>
    <scope>NUCLEOTIDE SEQUENCE</scope>
    <source>
        <strain evidence="10">UoL-WK</strain>
    </source>
</reference>
<dbReference type="GO" id="GO:0016020">
    <property type="term" value="C:membrane"/>
    <property type="evidence" value="ECO:0007669"/>
    <property type="project" value="UniProtKB-SubCell"/>
</dbReference>
<dbReference type="InterPro" id="IPR036259">
    <property type="entry name" value="MFS_trans_sf"/>
</dbReference>
<dbReference type="EMBL" id="NCKU01001011">
    <property type="protein sequence ID" value="RWS13364.1"/>
    <property type="molecule type" value="Genomic_DNA"/>
</dbReference>
<evidence type="ECO:0000313" key="10">
    <source>
        <dbReference type="EMBL" id="RWS16020.1"/>
    </source>
</evidence>
<feature type="transmembrane region" description="Helical" evidence="6">
    <location>
        <begin position="305"/>
        <end position="326"/>
    </location>
</feature>
<proteinExistence type="inferred from homology"/>
<comment type="similarity">
    <text evidence="2">Belongs to the major facilitator superfamily. MFSD6 family.</text>
</comment>
<accession>A0A3S3PIQ2</accession>
<dbReference type="STRING" id="1965070.A0A3S3PIQ2"/>
<feature type="transmembrane region" description="Helical" evidence="6">
    <location>
        <begin position="384"/>
        <end position="402"/>
    </location>
</feature>
<reference evidence="10 11" key="1">
    <citation type="journal article" date="2018" name="Gigascience">
        <title>Genomes of trombidid mites reveal novel predicted allergens and laterally-transferred genes associated with secondary metabolism.</title>
        <authorList>
            <person name="Dong X."/>
            <person name="Chaisiri K."/>
            <person name="Xia D."/>
            <person name="Armstrong S.D."/>
            <person name="Fang Y."/>
            <person name="Donnelly M.J."/>
            <person name="Kadowaki T."/>
            <person name="McGarry J.W."/>
            <person name="Darby A.C."/>
            <person name="Makepeace B.L."/>
        </authorList>
    </citation>
    <scope>NUCLEOTIDE SEQUENCE [LARGE SCALE GENOMIC DNA]</scope>
    <source>
        <strain evidence="10">UoL-WK</strain>
    </source>
</reference>
<feature type="transmembrane region" description="Helical" evidence="6">
    <location>
        <begin position="347"/>
        <end position="364"/>
    </location>
</feature>
<dbReference type="SUPFAM" id="SSF103473">
    <property type="entry name" value="MFS general substrate transporter"/>
    <property type="match status" value="2"/>
</dbReference>
<dbReference type="Gene3D" id="1.20.1250.20">
    <property type="entry name" value="MFS general substrate transporter like domains"/>
    <property type="match status" value="3"/>
</dbReference>
<gene>
    <name evidence="9" type="ORF">B4U79_02168</name>
    <name evidence="8" type="ORF">B4U79_05020</name>
    <name evidence="10" type="ORF">B4U79_13635</name>
</gene>
<feature type="domain" description="Major facilitator superfamily associated" evidence="7">
    <location>
        <begin position="88"/>
        <end position="642"/>
    </location>
</feature>
<evidence type="ECO:0000259" key="7">
    <source>
        <dbReference type="Pfam" id="PF12832"/>
    </source>
</evidence>
<keyword evidence="11" id="KW-1185">Reference proteome</keyword>
<evidence type="ECO:0000256" key="2">
    <source>
        <dbReference type="ARBA" id="ARBA00005241"/>
    </source>
</evidence>
<feature type="transmembrane region" description="Helical" evidence="6">
    <location>
        <begin position="487"/>
        <end position="508"/>
    </location>
</feature>
<dbReference type="InterPro" id="IPR051717">
    <property type="entry name" value="MFS_MFSD6"/>
</dbReference>
<sequence>MSNYQAQTYPSNPFQNEINNAQESQYQHQYQAQPGNYGYTETITLDEANCDATPRSSEKGHIGQLQTQPLQTDLVQEILTDRDLLVSKAFYFFFYAAFGSLFPLMAVYFKQLGMNSVMAGFLIGIRPFIEFLSAPFWSSIANKFKKGKILLLASLLSWIIFTWSLSAVRPPAAACVVFNATHHILYPPYMEETDENYEVSITERQRRSLDESDNFIVETIEKRSLDKIRKMNPQIASQKKEFKYRSAYQRKIDARYRHKAPPNHIIGKSPISIEYTLNYNKDIHATYVSPPFSTVVYKWEEVQTVFFLLLLLVLLGEFFSAPAITLADQATLTYLKDNVDNYGRQRMFGSVGWGISMFFVGMALDNSTEFEWHPCGAHERERNYKTCFSVFVVLMALTLLVATRFQFEYENDDIADSGIQMNPYDNVPGPRPIFNTAPPINPPPGLHQDRKFEFLDRWKSAVFAQRTRELPEWVEVLRNFANLRYGAFLFVTWFMGAGIGLVFTFLFWHLQDLGGTPTLFGMASVVNHISEIIAYMYSLEFIRKVGHTKVLCIGLIGNIGRFLYIAWLENPWWVLPFELIQGVTHATVWAACCSYITQATPPTLRTSTQGVLQGLHHGLGRGCGAVIGGMFINRIGTPATFALYGVLSIIVFAFFVFVNYKRTDQGFRWFDDDADHNVVFEEGSGLAPHGVPSVPLTKVASKHNLAEQVNTDTVTRSNYFTADVTLDPSVHISTNYTNYTMQKELSSLTNILNPLSALESLKVWYSDLNPEKPMSDLKENIDSTECMNATGDHFLAKQENDDRSIKAPVLDTVLFCQQPNSVNTFSYEW</sequence>
<feature type="transmembrane region" description="Helical" evidence="6">
    <location>
        <begin position="550"/>
        <end position="567"/>
    </location>
</feature>